<evidence type="ECO:0000313" key="2">
    <source>
        <dbReference type="EMBL" id="QDS96125.1"/>
    </source>
</evidence>
<feature type="compositionally biased region" description="Basic residues" evidence="1">
    <location>
        <begin position="195"/>
        <end position="208"/>
    </location>
</feature>
<dbReference type="InterPro" id="IPR023214">
    <property type="entry name" value="HAD_sf"/>
</dbReference>
<dbReference type="KEGG" id="rml:FF011L_49320"/>
<feature type="compositionally biased region" description="Basic residues" evidence="1">
    <location>
        <begin position="13"/>
        <end position="23"/>
    </location>
</feature>
<sequence length="215" mass="23735">MAQTRSINSTLKKSGKSMHKKSHFTAPGILASAEVSAKPTEQDGRAEIEQDFESVAAGPLLQMRVHCEPLKIDKAKQWIESGGDQEREECNHGISWCLCDRHSLGSGPNADWRLGLAGNDARSDCPRTHLFFNDKATKPTGIDLHISRKPIFAGGNARTGGDIGMLTYCHSNTLPSFQLLVNHDDDKREFANSHIPKKRTLRSSRRSRRDAASST</sequence>
<evidence type="ECO:0000256" key="1">
    <source>
        <dbReference type="SAM" id="MobiDB-lite"/>
    </source>
</evidence>
<keyword evidence="3" id="KW-1185">Reference proteome</keyword>
<dbReference type="Proteomes" id="UP000320672">
    <property type="component" value="Chromosome"/>
</dbReference>
<dbReference type="Gene3D" id="3.40.50.1000">
    <property type="entry name" value="HAD superfamily/HAD-like"/>
    <property type="match status" value="1"/>
</dbReference>
<dbReference type="EMBL" id="CP036262">
    <property type="protein sequence ID" value="QDS96125.1"/>
    <property type="molecule type" value="Genomic_DNA"/>
</dbReference>
<accession>A0A517MML1</accession>
<gene>
    <name evidence="2" type="ORF">FF011L_49320</name>
</gene>
<name>A0A517MML1_9BACT</name>
<feature type="compositionally biased region" description="Polar residues" evidence="1">
    <location>
        <begin position="1"/>
        <end position="11"/>
    </location>
</feature>
<protein>
    <submittedName>
        <fullName evidence="2">Uncharacterized protein</fullName>
    </submittedName>
</protein>
<proteinExistence type="predicted"/>
<evidence type="ECO:0000313" key="3">
    <source>
        <dbReference type="Proteomes" id="UP000320672"/>
    </source>
</evidence>
<reference evidence="2 3" key="1">
    <citation type="submission" date="2019-02" db="EMBL/GenBank/DDBJ databases">
        <title>Deep-cultivation of Planctomycetes and their phenomic and genomic characterization uncovers novel biology.</title>
        <authorList>
            <person name="Wiegand S."/>
            <person name="Jogler M."/>
            <person name="Boedeker C."/>
            <person name="Pinto D."/>
            <person name="Vollmers J."/>
            <person name="Rivas-Marin E."/>
            <person name="Kohn T."/>
            <person name="Peeters S.H."/>
            <person name="Heuer A."/>
            <person name="Rast P."/>
            <person name="Oberbeckmann S."/>
            <person name="Bunk B."/>
            <person name="Jeske O."/>
            <person name="Meyerdierks A."/>
            <person name="Storesund J.E."/>
            <person name="Kallscheuer N."/>
            <person name="Luecker S."/>
            <person name="Lage O.M."/>
            <person name="Pohl T."/>
            <person name="Merkel B.J."/>
            <person name="Hornburger P."/>
            <person name="Mueller R.-W."/>
            <person name="Bruemmer F."/>
            <person name="Labrenz M."/>
            <person name="Spormann A.M."/>
            <person name="Op den Camp H."/>
            <person name="Overmann J."/>
            <person name="Amann R."/>
            <person name="Jetten M.S.M."/>
            <person name="Mascher T."/>
            <person name="Medema M.H."/>
            <person name="Devos D.P."/>
            <person name="Kaster A.-K."/>
            <person name="Ovreas L."/>
            <person name="Rohde M."/>
            <person name="Galperin M.Y."/>
            <person name="Jogler C."/>
        </authorList>
    </citation>
    <scope>NUCLEOTIDE SEQUENCE [LARGE SCALE GENOMIC DNA]</scope>
    <source>
        <strain evidence="2 3">FF011L</strain>
    </source>
</reference>
<organism evidence="2 3">
    <name type="scientific">Roseimaritima multifibrata</name>
    <dbReference type="NCBI Taxonomy" id="1930274"/>
    <lineage>
        <taxon>Bacteria</taxon>
        <taxon>Pseudomonadati</taxon>
        <taxon>Planctomycetota</taxon>
        <taxon>Planctomycetia</taxon>
        <taxon>Pirellulales</taxon>
        <taxon>Pirellulaceae</taxon>
        <taxon>Roseimaritima</taxon>
    </lineage>
</organism>
<dbReference type="AlphaFoldDB" id="A0A517MML1"/>
<feature type="region of interest" description="Disordered" evidence="1">
    <location>
        <begin position="190"/>
        <end position="215"/>
    </location>
</feature>
<feature type="region of interest" description="Disordered" evidence="1">
    <location>
        <begin position="1"/>
        <end position="29"/>
    </location>
</feature>